<reference evidence="3 4" key="1">
    <citation type="submission" date="2018-06" db="EMBL/GenBank/DDBJ databases">
        <authorList>
            <consortium name="Pathogen Informatics"/>
            <person name="Doyle S."/>
        </authorList>
    </citation>
    <scope>NUCLEOTIDE SEQUENCE [LARGE SCALE GENOMIC DNA]</scope>
    <source>
        <strain evidence="3 4">NCTC5798</strain>
    </source>
</reference>
<name>A0A379Y3S5_SALET</name>
<keyword evidence="2" id="KW-0812">Transmembrane</keyword>
<feature type="transmembrane region" description="Helical" evidence="2">
    <location>
        <begin position="6"/>
        <end position="23"/>
    </location>
</feature>
<dbReference type="EMBL" id="UGXK01000002">
    <property type="protein sequence ID" value="SUI39659.1"/>
    <property type="molecule type" value="Genomic_DNA"/>
</dbReference>
<organism evidence="3 4">
    <name type="scientific">Salmonella enterica I</name>
    <dbReference type="NCBI Taxonomy" id="59201"/>
    <lineage>
        <taxon>Bacteria</taxon>
        <taxon>Pseudomonadati</taxon>
        <taxon>Pseudomonadota</taxon>
        <taxon>Gammaproteobacteria</taxon>
        <taxon>Enterobacterales</taxon>
        <taxon>Enterobacteriaceae</taxon>
        <taxon>Salmonella</taxon>
    </lineage>
</organism>
<evidence type="ECO:0000256" key="2">
    <source>
        <dbReference type="SAM" id="Phobius"/>
    </source>
</evidence>
<sequence>MLLNNVLILYSVFCLIFCLFLRARNEKALCRSLVEGRQFRQASKSRANTGESGLPGNSDSGFGGDSGDAGCGAGGDAGGGCGGGGD</sequence>
<evidence type="ECO:0000256" key="1">
    <source>
        <dbReference type="SAM" id="MobiDB-lite"/>
    </source>
</evidence>
<dbReference type="Proteomes" id="UP000255534">
    <property type="component" value="Unassembled WGS sequence"/>
</dbReference>
<dbReference type="AlphaFoldDB" id="A0A379Y3S5"/>
<evidence type="ECO:0000313" key="3">
    <source>
        <dbReference type="EMBL" id="SUI39659.1"/>
    </source>
</evidence>
<feature type="region of interest" description="Disordered" evidence="1">
    <location>
        <begin position="40"/>
        <end position="65"/>
    </location>
</feature>
<proteinExistence type="predicted"/>
<protein>
    <submittedName>
        <fullName evidence="3">Uncharacterized protein</fullName>
    </submittedName>
</protein>
<keyword evidence="2" id="KW-1133">Transmembrane helix</keyword>
<keyword evidence="2" id="KW-0472">Membrane</keyword>
<feature type="compositionally biased region" description="Polar residues" evidence="1">
    <location>
        <begin position="40"/>
        <end position="57"/>
    </location>
</feature>
<gene>
    <name evidence="3" type="ORF">NCTC5798_06100</name>
</gene>
<evidence type="ECO:0000313" key="4">
    <source>
        <dbReference type="Proteomes" id="UP000255534"/>
    </source>
</evidence>
<accession>A0A379Y3S5</accession>